<sequence length="128" mass="13516">MVEQKSGGSILFVASVSGHLVVYPQPQAAYGMSKAAVIHMTKSLAAEWAVHGIRVNCISPGYMDTILNHGPAMDQIKATWLSRTPMGRMGQPSELMGAVVMLCSPASSYITGADLVIDGEFSGCPSML</sequence>
<dbReference type="PANTHER" id="PTHR42760">
    <property type="entry name" value="SHORT-CHAIN DEHYDROGENASES/REDUCTASES FAMILY MEMBER"/>
    <property type="match status" value="1"/>
</dbReference>
<dbReference type="Gene3D" id="3.40.50.720">
    <property type="entry name" value="NAD(P)-binding Rossmann-like Domain"/>
    <property type="match status" value="1"/>
</dbReference>
<evidence type="ECO:0000256" key="3">
    <source>
        <dbReference type="ARBA" id="ARBA00023002"/>
    </source>
</evidence>
<reference evidence="4 5" key="1">
    <citation type="submission" date="2015-01" db="EMBL/GenBank/DDBJ databases">
        <title>The Genome Sequence of Exophiala xenobiotica CBS118157.</title>
        <authorList>
            <consortium name="The Broad Institute Genomics Platform"/>
            <person name="Cuomo C."/>
            <person name="de Hoog S."/>
            <person name="Gorbushina A."/>
            <person name="Stielow B."/>
            <person name="Teixiera M."/>
            <person name="Abouelleil A."/>
            <person name="Chapman S.B."/>
            <person name="Priest M."/>
            <person name="Young S.K."/>
            <person name="Wortman J."/>
            <person name="Nusbaum C."/>
            <person name="Birren B."/>
        </authorList>
    </citation>
    <scope>NUCLEOTIDE SEQUENCE [LARGE SCALE GENOMIC DNA]</scope>
    <source>
        <strain evidence="4 5">CBS 118157</strain>
    </source>
</reference>
<protein>
    <recommendedName>
        <fullName evidence="6">Gluconate 5-dehydrogenase</fullName>
    </recommendedName>
</protein>
<dbReference type="GeneID" id="25333156"/>
<dbReference type="RefSeq" id="XP_013310164.1">
    <property type="nucleotide sequence ID" value="XM_013454710.1"/>
</dbReference>
<dbReference type="PROSITE" id="PS00061">
    <property type="entry name" value="ADH_SHORT"/>
    <property type="match status" value="1"/>
</dbReference>
<dbReference type="SUPFAM" id="SSF51735">
    <property type="entry name" value="NAD(P)-binding Rossmann-fold domains"/>
    <property type="match status" value="1"/>
</dbReference>
<dbReference type="HOGENOM" id="CLU_010194_47_3_1"/>
<keyword evidence="5" id="KW-1185">Reference proteome</keyword>
<dbReference type="InterPro" id="IPR002347">
    <property type="entry name" value="SDR_fam"/>
</dbReference>
<evidence type="ECO:0000313" key="4">
    <source>
        <dbReference type="EMBL" id="KIW49580.1"/>
    </source>
</evidence>
<evidence type="ECO:0000256" key="2">
    <source>
        <dbReference type="ARBA" id="ARBA00022857"/>
    </source>
</evidence>
<evidence type="ECO:0000313" key="5">
    <source>
        <dbReference type="Proteomes" id="UP000054342"/>
    </source>
</evidence>
<dbReference type="OrthoDB" id="47007at2759"/>
<gene>
    <name evidence="4" type="ORF">PV05_11248</name>
</gene>
<dbReference type="Proteomes" id="UP000054342">
    <property type="component" value="Unassembled WGS sequence"/>
</dbReference>
<dbReference type="PRINTS" id="PR00081">
    <property type="entry name" value="GDHRDH"/>
</dbReference>
<keyword evidence="2" id="KW-0521">NADP</keyword>
<name>A0A0D2E4C9_9EURO</name>
<dbReference type="InterPro" id="IPR020904">
    <property type="entry name" value="Sc_DH/Rdtase_CS"/>
</dbReference>
<keyword evidence="3" id="KW-0560">Oxidoreductase</keyword>
<dbReference type="AlphaFoldDB" id="A0A0D2E4C9"/>
<organism evidence="4 5">
    <name type="scientific">Exophiala xenobiotica</name>
    <dbReference type="NCBI Taxonomy" id="348802"/>
    <lineage>
        <taxon>Eukaryota</taxon>
        <taxon>Fungi</taxon>
        <taxon>Dikarya</taxon>
        <taxon>Ascomycota</taxon>
        <taxon>Pezizomycotina</taxon>
        <taxon>Eurotiomycetes</taxon>
        <taxon>Chaetothyriomycetidae</taxon>
        <taxon>Chaetothyriales</taxon>
        <taxon>Herpotrichiellaceae</taxon>
        <taxon>Exophiala</taxon>
    </lineage>
</organism>
<dbReference type="STRING" id="348802.A0A0D2E4C9"/>
<dbReference type="PANTHER" id="PTHR42760:SF115">
    <property type="entry name" value="3-OXOACYL-[ACYL-CARRIER-PROTEIN] REDUCTASE FABG"/>
    <property type="match status" value="1"/>
</dbReference>
<dbReference type="EMBL" id="KN847323">
    <property type="protein sequence ID" value="KIW49580.1"/>
    <property type="molecule type" value="Genomic_DNA"/>
</dbReference>
<dbReference type="Pfam" id="PF13561">
    <property type="entry name" value="adh_short_C2"/>
    <property type="match status" value="1"/>
</dbReference>
<dbReference type="GO" id="GO:0016616">
    <property type="term" value="F:oxidoreductase activity, acting on the CH-OH group of donors, NAD or NADP as acceptor"/>
    <property type="evidence" value="ECO:0007669"/>
    <property type="project" value="TreeGrafter"/>
</dbReference>
<comment type="similarity">
    <text evidence="1">Belongs to the short-chain dehydrogenases/reductases (SDR) family.</text>
</comment>
<evidence type="ECO:0000256" key="1">
    <source>
        <dbReference type="ARBA" id="ARBA00006484"/>
    </source>
</evidence>
<dbReference type="InterPro" id="IPR036291">
    <property type="entry name" value="NAD(P)-bd_dom_sf"/>
</dbReference>
<accession>A0A0D2E4C9</accession>
<evidence type="ECO:0008006" key="6">
    <source>
        <dbReference type="Google" id="ProtNLM"/>
    </source>
</evidence>
<proteinExistence type="inferred from homology"/>